<evidence type="ECO:0000313" key="2">
    <source>
        <dbReference type="EMBL" id="QJA84380.1"/>
    </source>
</evidence>
<reference evidence="2" key="1">
    <citation type="submission" date="2020-03" db="EMBL/GenBank/DDBJ databases">
        <title>The deep terrestrial virosphere.</title>
        <authorList>
            <person name="Holmfeldt K."/>
            <person name="Nilsson E."/>
            <person name="Simone D."/>
            <person name="Lopez-Fernandez M."/>
            <person name="Wu X."/>
            <person name="de Brujin I."/>
            <person name="Lundin D."/>
            <person name="Andersson A."/>
            <person name="Bertilsson S."/>
            <person name="Dopson M."/>
        </authorList>
    </citation>
    <scope>NUCLEOTIDE SEQUENCE</scope>
    <source>
        <strain evidence="2">MM415A00199</strain>
        <strain evidence="1">MM415B00346</strain>
    </source>
</reference>
<dbReference type="EMBL" id="MT142528">
    <property type="protein sequence ID" value="QJA84380.1"/>
    <property type="molecule type" value="Genomic_DNA"/>
</dbReference>
<sequence length="192" mass="21688">MAWQTVRYKWTSSAPLILHNGQLADPMCKWTKSLKKISGKRNKTDADHEEMARLEFMGSLYLNAEGPILPADVVDGIVQTAAKKTREGMTAKSGCFCSEHARLEYAGPREANALWEDDNFRLASMVRVQQAHVVRTRPIFRDWSAIVTLNIEDTLVDVETVDGWMRVAGTQIGACDWRPKYGRFTAERLNGK</sequence>
<gene>
    <name evidence="2" type="ORF">MM415A00199_0037</name>
    <name evidence="1" type="ORF">MM415B00346_0023</name>
</gene>
<accession>A0A6M3KRC7</accession>
<dbReference type="EMBL" id="MT141556">
    <property type="protein sequence ID" value="QJA66513.1"/>
    <property type="molecule type" value="Genomic_DNA"/>
</dbReference>
<protein>
    <submittedName>
        <fullName evidence="2">Uncharacterized protein</fullName>
    </submittedName>
</protein>
<dbReference type="AlphaFoldDB" id="A0A6M3KRC7"/>
<name>A0A6M3KRC7_9ZZZZ</name>
<organism evidence="2">
    <name type="scientific">viral metagenome</name>
    <dbReference type="NCBI Taxonomy" id="1070528"/>
    <lineage>
        <taxon>unclassified sequences</taxon>
        <taxon>metagenomes</taxon>
        <taxon>organismal metagenomes</taxon>
    </lineage>
</organism>
<evidence type="ECO:0000313" key="1">
    <source>
        <dbReference type="EMBL" id="QJA66513.1"/>
    </source>
</evidence>
<proteinExistence type="predicted"/>